<keyword evidence="16" id="KW-1185">Reference proteome</keyword>
<evidence type="ECO:0000256" key="1">
    <source>
        <dbReference type="ARBA" id="ARBA00004651"/>
    </source>
</evidence>
<evidence type="ECO:0000256" key="8">
    <source>
        <dbReference type="ARBA" id="ARBA00022781"/>
    </source>
</evidence>
<keyword evidence="8" id="KW-0375">Hydrogen ion transport</keyword>
<evidence type="ECO:0000256" key="2">
    <source>
        <dbReference type="ARBA" id="ARBA00008038"/>
    </source>
</evidence>
<evidence type="ECO:0000256" key="6">
    <source>
        <dbReference type="ARBA" id="ARBA00022692"/>
    </source>
</evidence>
<feature type="domain" description="MotA/TolQ/ExbB proton channel" evidence="13">
    <location>
        <begin position="127"/>
        <end position="245"/>
    </location>
</feature>
<evidence type="ECO:0000256" key="10">
    <source>
        <dbReference type="ARBA" id="ARBA00023065"/>
    </source>
</evidence>
<dbReference type="InterPro" id="IPR002898">
    <property type="entry name" value="MotA_ExbB_proton_chnl"/>
</dbReference>
<dbReference type="RefSeq" id="WP_074201641.1">
    <property type="nucleotide sequence ID" value="NZ_FSRE01000003.1"/>
</dbReference>
<keyword evidence="11 12" id="KW-0472">Membrane</keyword>
<keyword evidence="6 12" id="KW-0812">Transmembrane</keyword>
<evidence type="ECO:0000256" key="3">
    <source>
        <dbReference type="ARBA" id="ARBA00022448"/>
    </source>
</evidence>
<keyword evidence="4" id="KW-1003">Cell membrane</keyword>
<dbReference type="PANTHER" id="PTHR30433:SF4">
    <property type="entry name" value="MOTILITY PROTEIN A"/>
    <property type="match status" value="1"/>
</dbReference>
<name>A0A1N6GJW6_9GAMM</name>
<dbReference type="InterPro" id="IPR046786">
    <property type="entry name" value="MotA_N"/>
</dbReference>
<dbReference type="PANTHER" id="PTHR30433">
    <property type="entry name" value="CHEMOTAXIS PROTEIN MOTA"/>
    <property type="match status" value="1"/>
</dbReference>
<feature type="domain" description="Motility protein A N-terminal" evidence="14">
    <location>
        <begin position="10"/>
        <end position="96"/>
    </location>
</feature>
<feature type="transmembrane region" description="Helical" evidence="12">
    <location>
        <begin position="206"/>
        <end position="228"/>
    </location>
</feature>
<dbReference type="AlphaFoldDB" id="A0A1N6GJW6"/>
<feature type="transmembrane region" description="Helical" evidence="12">
    <location>
        <begin position="174"/>
        <end position="194"/>
    </location>
</feature>
<evidence type="ECO:0000256" key="7">
    <source>
        <dbReference type="ARBA" id="ARBA00022779"/>
    </source>
</evidence>
<comment type="similarity">
    <text evidence="2">Belongs to the MotA family.</text>
</comment>
<dbReference type="GO" id="GO:0071978">
    <property type="term" value="P:bacterial-type flagellum-dependent swarming motility"/>
    <property type="evidence" value="ECO:0007669"/>
    <property type="project" value="InterPro"/>
</dbReference>
<dbReference type="Pfam" id="PF20560">
    <property type="entry name" value="MotA_N"/>
    <property type="match status" value="1"/>
</dbReference>
<evidence type="ECO:0000313" key="15">
    <source>
        <dbReference type="EMBL" id="SIO07806.1"/>
    </source>
</evidence>
<evidence type="ECO:0000259" key="13">
    <source>
        <dbReference type="Pfam" id="PF01618"/>
    </source>
</evidence>
<comment type="subcellular location">
    <subcellularLocation>
        <location evidence="1">Cell membrane</location>
        <topology evidence="1">Multi-pass membrane protein</topology>
    </subcellularLocation>
</comment>
<gene>
    <name evidence="15" type="ORF">SAMN05443662_1378</name>
</gene>
<organism evidence="15 16">
    <name type="scientific">Sulfurivirga caldicuralii</name>
    <dbReference type="NCBI Taxonomy" id="364032"/>
    <lineage>
        <taxon>Bacteria</taxon>
        <taxon>Pseudomonadati</taxon>
        <taxon>Pseudomonadota</taxon>
        <taxon>Gammaproteobacteria</taxon>
        <taxon>Thiotrichales</taxon>
        <taxon>Piscirickettsiaceae</taxon>
        <taxon>Sulfurivirga</taxon>
    </lineage>
</organism>
<evidence type="ECO:0000259" key="14">
    <source>
        <dbReference type="Pfam" id="PF20560"/>
    </source>
</evidence>
<dbReference type="Pfam" id="PF01618">
    <property type="entry name" value="MotA_ExbB"/>
    <property type="match status" value="1"/>
</dbReference>
<keyword evidence="3" id="KW-0813">Transport</keyword>
<dbReference type="Proteomes" id="UP000198461">
    <property type="component" value="Unassembled WGS sequence"/>
</dbReference>
<keyword evidence="7" id="KW-0283">Flagellar rotation</keyword>
<proteinExistence type="inferred from homology"/>
<dbReference type="GO" id="GO:1902600">
    <property type="term" value="P:proton transmembrane transport"/>
    <property type="evidence" value="ECO:0007669"/>
    <property type="project" value="UniProtKB-KW"/>
</dbReference>
<accession>A0A1N6GJW6</accession>
<evidence type="ECO:0000256" key="5">
    <source>
        <dbReference type="ARBA" id="ARBA00022500"/>
    </source>
</evidence>
<evidence type="ECO:0000256" key="4">
    <source>
        <dbReference type="ARBA" id="ARBA00022475"/>
    </source>
</evidence>
<dbReference type="GO" id="GO:0005886">
    <property type="term" value="C:plasma membrane"/>
    <property type="evidence" value="ECO:0007669"/>
    <property type="project" value="UniProtKB-SubCell"/>
</dbReference>
<dbReference type="OrthoDB" id="9782603at2"/>
<sequence length="280" mass="30638">MGLAAKFFAIILIFASLLGGFALEGGSLISLWHPSELLIILGMALGAFLASTPVAVWLRTLMFLRRYFSGDRISKALYKEVVMLMYDLSRFARAEGMLAMEKHLLEPAASPIFAQYPSVLRYPELRDFVASNLNYLLLNPPQSEDFGGLLEMQIDNYMDALQEVPRATGKVSDWLPGFGIVAAVLGVILAMGLLGGDMDVAAIGQAIGAALVGTLTGVFFAFAIVAPFSHAVEVMIRQERALFEMVKVLLEAFEHGVSPNLIRETGKQLVPPELEIDWEK</sequence>
<evidence type="ECO:0000256" key="12">
    <source>
        <dbReference type="SAM" id="Phobius"/>
    </source>
</evidence>
<evidence type="ECO:0000256" key="9">
    <source>
        <dbReference type="ARBA" id="ARBA00022989"/>
    </source>
</evidence>
<evidence type="ECO:0000313" key="16">
    <source>
        <dbReference type="Proteomes" id="UP000198461"/>
    </source>
</evidence>
<keyword evidence="5" id="KW-0145">Chemotaxis</keyword>
<dbReference type="STRING" id="364032.SAMN05443662_1378"/>
<evidence type="ECO:0000256" key="11">
    <source>
        <dbReference type="ARBA" id="ARBA00023136"/>
    </source>
</evidence>
<dbReference type="InterPro" id="IPR000540">
    <property type="entry name" value="Flag_MotA_CS"/>
</dbReference>
<protein>
    <submittedName>
        <fullName evidence="15">Chemotaxis protein MotA</fullName>
    </submittedName>
</protein>
<reference evidence="15 16" key="1">
    <citation type="submission" date="2016-11" db="EMBL/GenBank/DDBJ databases">
        <authorList>
            <person name="Jaros S."/>
            <person name="Januszkiewicz K."/>
            <person name="Wedrychowicz H."/>
        </authorList>
    </citation>
    <scope>NUCLEOTIDE SEQUENCE [LARGE SCALE GENOMIC DNA]</scope>
    <source>
        <strain evidence="15 16">DSM 17737</strain>
    </source>
</reference>
<feature type="transmembrane region" description="Helical" evidence="12">
    <location>
        <begin position="38"/>
        <end position="58"/>
    </location>
</feature>
<keyword evidence="9 12" id="KW-1133">Transmembrane helix</keyword>
<dbReference type="GO" id="GO:0006935">
    <property type="term" value="P:chemotaxis"/>
    <property type="evidence" value="ECO:0007669"/>
    <property type="project" value="UniProtKB-KW"/>
</dbReference>
<keyword evidence="10" id="KW-0406">Ion transport</keyword>
<dbReference type="EMBL" id="FSRE01000003">
    <property type="protein sequence ID" value="SIO07806.1"/>
    <property type="molecule type" value="Genomic_DNA"/>
</dbReference>
<dbReference type="PROSITE" id="PS01307">
    <property type="entry name" value="MOTA"/>
    <property type="match status" value="1"/>
</dbReference>
<dbReference type="InterPro" id="IPR047055">
    <property type="entry name" value="MotA-like"/>
</dbReference>